<dbReference type="KEGG" id="pbr:PB2503_08329"/>
<organism evidence="2 3">
    <name type="scientific">Parvularcula bermudensis (strain ATCC BAA-594 / HTCC2503 / KCTC 12087)</name>
    <dbReference type="NCBI Taxonomy" id="314260"/>
    <lineage>
        <taxon>Bacteria</taxon>
        <taxon>Pseudomonadati</taxon>
        <taxon>Pseudomonadota</taxon>
        <taxon>Alphaproteobacteria</taxon>
        <taxon>Parvularculales</taxon>
        <taxon>Parvularculaceae</taxon>
        <taxon>Parvularcula</taxon>
    </lineage>
</organism>
<feature type="transmembrane region" description="Helical" evidence="1">
    <location>
        <begin position="65"/>
        <end position="89"/>
    </location>
</feature>
<gene>
    <name evidence="2" type="ordered locus">PB2503_08329</name>
</gene>
<protein>
    <submittedName>
        <fullName evidence="2">Uncharacterized protein</fullName>
    </submittedName>
</protein>
<evidence type="ECO:0000256" key="1">
    <source>
        <dbReference type="SAM" id="Phobius"/>
    </source>
</evidence>
<keyword evidence="1" id="KW-0812">Transmembrane</keyword>
<feature type="transmembrane region" description="Helical" evidence="1">
    <location>
        <begin position="243"/>
        <end position="263"/>
    </location>
</feature>
<reference evidence="3" key="1">
    <citation type="submission" date="2010-08" db="EMBL/GenBank/DDBJ databases">
        <title>Genome sequence of Parvularcula bermudensis HTCC2503.</title>
        <authorList>
            <person name="Kang D.-M."/>
            <person name="Oh H.-M."/>
            <person name="Cho J.-C."/>
        </authorList>
    </citation>
    <scope>NUCLEOTIDE SEQUENCE [LARGE SCALE GENOMIC DNA]</scope>
    <source>
        <strain evidence="3">ATCC BAA-594 / HTCC2503 / KCTC 12087</strain>
    </source>
</reference>
<dbReference type="HOGENOM" id="CLU_933341_0_0_5"/>
<reference evidence="2 3" key="2">
    <citation type="journal article" date="2011" name="J. Bacteriol.">
        <title>Complete genome sequence of strain HTCC2503T of Parvularcula bermudensis, the type species of the order "Parvularculales" in the class Alphaproteobacteria.</title>
        <authorList>
            <person name="Oh H.M."/>
            <person name="Kang I."/>
            <person name="Vergin K.L."/>
            <person name="Kang D."/>
            <person name="Rhee K.H."/>
            <person name="Giovannoni S.J."/>
            <person name="Cho J.C."/>
        </authorList>
    </citation>
    <scope>NUCLEOTIDE SEQUENCE [LARGE SCALE GENOMIC DNA]</scope>
    <source>
        <strain evidence="3">ATCC BAA-594 / HTCC2503 / KCTC 12087</strain>
    </source>
</reference>
<keyword evidence="1" id="KW-0472">Membrane</keyword>
<dbReference type="EMBL" id="CP002156">
    <property type="protein sequence ID" value="ADM09721.1"/>
    <property type="molecule type" value="Genomic_DNA"/>
</dbReference>
<feature type="transmembrane region" description="Helical" evidence="1">
    <location>
        <begin position="198"/>
        <end position="223"/>
    </location>
</feature>
<proteinExistence type="predicted"/>
<feature type="transmembrane region" description="Helical" evidence="1">
    <location>
        <begin position="21"/>
        <end position="45"/>
    </location>
</feature>
<sequence length="298" mass="30859">MSQKLPVAETALAAMAFGGRMIFPVLKVAGAPLLLALCLAAWALWPMVEGGQARPLFGISGGMPLRIAAFTFAFFLTLPIAVRVLAVAADADTLPGGGFYWRFGGTELRFLAMLILTFVLILGLLTGVNLALLSLGAKVAASGDLTLGWVPALFRFVGVVFAFWLSLRFVLAGPSAAIDNSVNVVAAFRATGGNVFRLIGSLGVLGLLIAALIVSLVLIQFILGLFSGQMMLILGDATLSGRIVGGSLAALSLLLTVGGWLWIKLAVAGWFGVAWATLRPASVSEGVQSGPGGEVFAV</sequence>
<dbReference type="RefSeq" id="WP_013300695.1">
    <property type="nucleotide sequence ID" value="NC_014414.1"/>
</dbReference>
<feature type="transmembrane region" description="Helical" evidence="1">
    <location>
        <begin position="152"/>
        <end position="171"/>
    </location>
</feature>
<keyword evidence="3" id="KW-1185">Reference proteome</keyword>
<dbReference type="AlphaFoldDB" id="E0TID7"/>
<dbReference type="STRING" id="314260.PB2503_08329"/>
<keyword evidence="1" id="KW-1133">Transmembrane helix</keyword>
<name>E0TID7_PARBH</name>
<dbReference type="OrthoDB" id="9979610at2"/>
<accession>E0TID7</accession>
<evidence type="ECO:0000313" key="2">
    <source>
        <dbReference type="EMBL" id="ADM09721.1"/>
    </source>
</evidence>
<dbReference type="Proteomes" id="UP000001302">
    <property type="component" value="Chromosome"/>
</dbReference>
<feature type="transmembrane region" description="Helical" evidence="1">
    <location>
        <begin position="110"/>
        <end position="132"/>
    </location>
</feature>
<evidence type="ECO:0000313" key="3">
    <source>
        <dbReference type="Proteomes" id="UP000001302"/>
    </source>
</evidence>